<protein>
    <submittedName>
        <fullName evidence="3">Putative oxidoreductase ( secreted protein)</fullName>
    </submittedName>
</protein>
<gene>
    <name evidence="3" type="ORF">BN12_1090009</name>
</gene>
<sequence length="376" mass="39106">MTMARRRRGAAVVVAGAALVLATSTEPALSAPTDPATSAASAAPATSAAPARLAWTPVATGSAQDFRGVDAVSRSVVWTGGTHGRVLRTIDAGRHWTDVRLPGAKDVYVRDIEATSARHAVVMTVPMGDAGPEGNRVYVTDDGGRTWASVLTPTDPAGYFDCMAFSTARRGYLVGDPVGGRFALFVTVDGGHRWRAADRRGMPRAAVDEFGFAAGGGCMSALGSSVWFGTGGRSPGRVYRSVDDGHAWIVRDTTIAGAFPGVLAVQFRDSLHGIAVGGDLDDLASAAHTAARTDDGGRTWHEARRQPRGPRSGAVWVPGLPVAIAVGPNGSDITLDGGRSWRPIDHAPWNTVSCSADLTCYAVGDAGLVARLRLVP</sequence>
<keyword evidence="4" id="KW-1185">Reference proteome</keyword>
<feature type="compositionally biased region" description="Basic and acidic residues" evidence="1">
    <location>
        <begin position="292"/>
        <end position="305"/>
    </location>
</feature>
<dbReference type="SUPFAM" id="SSF110296">
    <property type="entry name" value="Oligoxyloglucan reducing end-specific cellobiohydrolase"/>
    <property type="match status" value="1"/>
</dbReference>
<dbReference type="CDD" id="cd15482">
    <property type="entry name" value="Sialidase_non-viral"/>
    <property type="match status" value="1"/>
</dbReference>
<dbReference type="AlphaFoldDB" id="A0A077LVY6"/>
<evidence type="ECO:0000313" key="3">
    <source>
        <dbReference type="EMBL" id="CCH76144.1"/>
    </source>
</evidence>
<name>A0A077LVY6_9MICO</name>
<comment type="caution">
    <text evidence="3">The sequence shown here is derived from an EMBL/GenBank/DDBJ whole genome shotgun (WGS) entry which is preliminary data.</text>
</comment>
<organism evidence="3 4">
    <name type="scientific">Nostocoides japonicum T1-X7</name>
    <dbReference type="NCBI Taxonomy" id="1194083"/>
    <lineage>
        <taxon>Bacteria</taxon>
        <taxon>Bacillati</taxon>
        <taxon>Actinomycetota</taxon>
        <taxon>Actinomycetes</taxon>
        <taxon>Micrococcales</taxon>
        <taxon>Intrasporangiaceae</taxon>
        <taxon>Nostocoides</taxon>
    </lineage>
</organism>
<reference evidence="3 4" key="1">
    <citation type="journal article" date="2013" name="ISME J.">
        <title>A metabolic model for members of the genus Tetrasphaera involved in enhanced biological phosphorus removal.</title>
        <authorList>
            <person name="Kristiansen R."/>
            <person name="Nguyen H.T.T."/>
            <person name="Saunders A.M."/>
            <person name="Nielsen J.L."/>
            <person name="Wimmer R."/>
            <person name="Le V.Q."/>
            <person name="McIlroy S.J."/>
            <person name="Petrovski S."/>
            <person name="Seviour R.J."/>
            <person name="Calteau A."/>
            <person name="Nielsen K.L."/>
            <person name="Nielsen P.H."/>
        </authorList>
    </citation>
    <scope>NUCLEOTIDE SEQUENCE [LARGE SCALE GENOMIC DNA]</scope>
    <source>
        <strain evidence="3 4">T1-X7</strain>
    </source>
</reference>
<dbReference type="RefSeq" id="WP_048552838.1">
    <property type="nucleotide sequence ID" value="NZ_HF570958.1"/>
</dbReference>
<dbReference type="Proteomes" id="UP000035721">
    <property type="component" value="Unassembled WGS sequence"/>
</dbReference>
<evidence type="ECO:0000256" key="2">
    <source>
        <dbReference type="SAM" id="SignalP"/>
    </source>
</evidence>
<dbReference type="EMBL" id="CAJB01000012">
    <property type="protein sequence ID" value="CCH76144.1"/>
    <property type="molecule type" value="Genomic_DNA"/>
</dbReference>
<dbReference type="Gene3D" id="2.130.10.10">
    <property type="entry name" value="YVTN repeat-like/Quinoprotein amine dehydrogenase"/>
    <property type="match status" value="1"/>
</dbReference>
<keyword evidence="2" id="KW-0732">Signal</keyword>
<dbReference type="STRING" id="1194083.BN12_1090009"/>
<evidence type="ECO:0000313" key="4">
    <source>
        <dbReference type="Proteomes" id="UP000035721"/>
    </source>
</evidence>
<feature type="chain" id="PRO_5001721269" evidence="2">
    <location>
        <begin position="31"/>
        <end position="376"/>
    </location>
</feature>
<proteinExistence type="predicted"/>
<dbReference type="PANTHER" id="PTHR47199">
    <property type="entry name" value="PHOTOSYSTEM II STABILITY/ASSEMBLY FACTOR HCF136, CHLOROPLASTIC"/>
    <property type="match status" value="1"/>
</dbReference>
<feature type="region of interest" description="Disordered" evidence="1">
    <location>
        <begin position="292"/>
        <end position="312"/>
    </location>
</feature>
<dbReference type="PANTHER" id="PTHR47199:SF2">
    <property type="entry name" value="PHOTOSYSTEM II STABILITY_ASSEMBLY FACTOR HCF136, CHLOROPLASTIC"/>
    <property type="match status" value="1"/>
</dbReference>
<dbReference type="InterPro" id="IPR015943">
    <property type="entry name" value="WD40/YVTN_repeat-like_dom_sf"/>
</dbReference>
<feature type="signal peptide" evidence="2">
    <location>
        <begin position="1"/>
        <end position="30"/>
    </location>
</feature>
<evidence type="ECO:0000256" key="1">
    <source>
        <dbReference type="SAM" id="MobiDB-lite"/>
    </source>
</evidence>
<accession>A0A077LVY6</accession>